<feature type="compositionally biased region" description="Polar residues" evidence="1">
    <location>
        <begin position="172"/>
        <end position="186"/>
    </location>
</feature>
<dbReference type="EMBL" id="FQYP01000008">
    <property type="protein sequence ID" value="SHJ41049.1"/>
    <property type="molecule type" value="Genomic_DNA"/>
</dbReference>
<dbReference type="RefSeq" id="WP_073319355.1">
    <property type="nucleotide sequence ID" value="NZ_FQYP01000008.1"/>
</dbReference>
<evidence type="ECO:0000256" key="1">
    <source>
        <dbReference type="SAM" id="MobiDB-lite"/>
    </source>
</evidence>
<accession>A0A1M6J315</accession>
<organism evidence="3 4">
    <name type="scientific">Aquimarina spongiae</name>
    <dbReference type="NCBI Taxonomy" id="570521"/>
    <lineage>
        <taxon>Bacteria</taxon>
        <taxon>Pseudomonadati</taxon>
        <taxon>Bacteroidota</taxon>
        <taxon>Flavobacteriia</taxon>
        <taxon>Flavobacteriales</taxon>
        <taxon>Flavobacteriaceae</taxon>
        <taxon>Aquimarina</taxon>
    </lineage>
</organism>
<keyword evidence="4" id="KW-1185">Reference proteome</keyword>
<feature type="region of interest" description="Disordered" evidence="1">
    <location>
        <begin position="166"/>
        <end position="264"/>
    </location>
</feature>
<dbReference type="InterPro" id="IPR049002">
    <property type="entry name" value="Stv"/>
</dbReference>
<reference evidence="4" key="1">
    <citation type="submission" date="2016-11" db="EMBL/GenBank/DDBJ databases">
        <authorList>
            <person name="Varghese N."/>
            <person name="Submissions S."/>
        </authorList>
    </citation>
    <scope>NUCLEOTIDE SEQUENCE [LARGE SCALE GENOMIC DNA]</scope>
    <source>
        <strain evidence="4">DSM 22623</strain>
    </source>
</reference>
<dbReference type="Proteomes" id="UP000184432">
    <property type="component" value="Unassembled WGS sequence"/>
</dbReference>
<feature type="domain" description="Putative adhesin Stv" evidence="2">
    <location>
        <begin position="34"/>
        <end position="167"/>
    </location>
</feature>
<protein>
    <recommendedName>
        <fullName evidence="2">Putative adhesin Stv domain-containing protein</fullName>
    </recommendedName>
</protein>
<feature type="compositionally biased region" description="Basic residues" evidence="1">
    <location>
        <begin position="235"/>
        <end position="258"/>
    </location>
</feature>
<gene>
    <name evidence="3" type="ORF">SAMN04488508_108215</name>
</gene>
<feature type="compositionally biased region" description="Basic and acidic residues" evidence="1">
    <location>
        <begin position="189"/>
        <end position="220"/>
    </location>
</feature>
<name>A0A1M6J315_9FLAO</name>
<evidence type="ECO:0000313" key="4">
    <source>
        <dbReference type="Proteomes" id="UP000184432"/>
    </source>
</evidence>
<dbReference type="AlphaFoldDB" id="A0A1M6J315"/>
<dbReference type="Pfam" id="PF21527">
    <property type="entry name" value="Stv"/>
    <property type="match status" value="1"/>
</dbReference>
<evidence type="ECO:0000259" key="2">
    <source>
        <dbReference type="Pfam" id="PF21527"/>
    </source>
</evidence>
<proteinExistence type="predicted"/>
<sequence length="264" mass="29933">MSDKEKPQMTQKEADEILAKFEIFTPKDGEPKTVMIGAHGDHQRVKGTEQATFDTVEGLDVQYLGPHGYDLDAGLQAPFVFGGGLQNYQAAQTGPENNQEQMYNYELSSFTNQHERETNSNEQYQSVADTNGVVTMKLKDGETSNTKELMAALKVKGYKKVVPVHCRGDRPINQTPVYYPDTNVNPEENAARKEKERQERNKRLDKEKQESKKPKTEKTNTETPDLSKLASQPKIKVKEKKKVKQKVKPKKAKNKGVKSKCFPW</sequence>
<evidence type="ECO:0000313" key="3">
    <source>
        <dbReference type="EMBL" id="SHJ41049.1"/>
    </source>
</evidence>